<dbReference type="InterPro" id="IPR008965">
    <property type="entry name" value="CBM2/CBM3_carb-bd_dom_sf"/>
</dbReference>
<evidence type="ECO:0000256" key="2">
    <source>
        <dbReference type="SAM" id="Phobius"/>
    </source>
</evidence>
<dbReference type="Pfam" id="PF00963">
    <property type="entry name" value="Cohesin"/>
    <property type="match status" value="1"/>
</dbReference>
<feature type="compositionally biased region" description="Polar residues" evidence="1">
    <location>
        <begin position="302"/>
        <end position="320"/>
    </location>
</feature>
<gene>
    <name evidence="4" type="ordered locus">Dalk_3250</name>
</gene>
<dbReference type="Gene3D" id="2.60.40.680">
    <property type="match status" value="1"/>
</dbReference>
<feature type="compositionally biased region" description="Low complexity" evidence="1">
    <location>
        <begin position="258"/>
        <end position="270"/>
    </location>
</feature>
<sequence length="412" mass="44367">MNYRILSWVAPLLLICAVECGYSGELSINSCEGNMGAAVSFAVSVNNAPNDLQALIMDVRYDPDAMTFTGYDRGGLAVSGYPMMIVNEYQPGVIRVGAVDPIGSGVIEGEFGDFLHLNFQVTGNKESAVTFGTLKDDLKGWSVSSGRLYRQDLEQDLDAEQEESADSSDRKNATEDESQTPYSQDSEESRSQTAATSALNMETDQNDVEIATNESASAAETSFERPQSNRGVQEIKLSSGKSRTNTASSLEAKSENFAAPASTSGAANASMKEKIEQIKRIGLDSSDQIANKFSSSRKKNETSSASNKAGRTRTGGQAENGTALNNVSSFFVDQAISPEWLARVVAVLLILSMSMVAALLLVLGGILFMLILLYRRLGALEKAGMIEYRPPFVIRASPGDHFQAMPQNKATH</sequence>
<evidence type="ECO:0000313" key="5">
    <source>
        <dbReference type="Proteomes" id="UP000000739"/>
    </source>
</evidence>
<dbReference type="HOGENOM" id="CLU_666864_0_0_7"/>
<keyword evidence="2" id="KW-0472">Membrane</keyword>
<feature type="compositionally biased region" description="Acidic residues" evidence="1">
    <location>
        <begin position="156"/>
        <end position="166"/>
    </location>
</feature>
<evidence type="ECO:0000313" key="4">
    <source>
        <dbReference type="EMBL" id="ACL04940.1"/>
    </source>
</evidence>
<evidence type="ECO:0000259" key="3">
    <source>
        <dbReference type="Pfam" id="PF00963"/>
    </source>
</evidence>
<organism evidence="4 5">
    <name type="scientific">Desulfatibacillum aliphaticivorans</name>
    <dbReference type="NCBI Taxonomy" id="218208"/>
    <lineage>
        <taxon>Bacteria</taxon>
        <taxon>Pseudomonadati</taxon>
        <taxon>Thermodesulfobacteriota</taxon>
        <taxon>Desulfobacteria</taxon>
        <taxon>Desulfobacterales</taxon>
        <taxon>Desulfatibacillaceae</taxon>
        <taxon>Desulfatibacillum</taxon>
    </lineage>
</organism>
<dbReference type="InterPro" id="IPR002102">
    <property type="entry name" value="Cohesin_dom"/>
</dbReference>
<protein>
    <submittedName>
        <fullName evidence="4">Cellulosome anchoring protein cohesin region</fullName>
    </submittedName>
</protein>
<dbReference type="CDD" id="cd08547">
    <property type="entry name" value="Type_II_cohesin"/>
    <property type="match status" value="1"/>
</dbReference>
<evidence type="ECO:0000256" key="1">
    <source>
        <dbReference type="SAM" id="MobiDB-lite"/>
    </source>
</evidence>
<dbReference type="Proteomes" id="UP000000739">
    <property type="component" value="Chromosome"/>
</dbReference>
<feature type="transmembrane region" description="Helical" evidence="2">
    <location>
        <begin position="340"/>
        <end position="373"/>
    </location>
</feature>
<keyword evidence="2" id="KW-1133">Transmembrane helix</keyword>
<feature type="region of interest" description="Disordered" evidence="1">
    <location>
        <begin position="156"/>
        <end position="271"/>
    </location>
</feature>
<feature type="compositionally biased region" description="Polar residues" evidence="1">
    <location>
        <begin position="239"/>
        <end position="251"/>
    </location>
</feature>
<keyword evidence="2" id="KW-0812">Transmembrane</keyword>
<dbReference type="eggNOG" id="ENOG50349P6">
    <property type="taxonomic scope" value="Bacteria"/>
</dbReference>
<dbReference type="SUPFAM" id="SSF49384">
    <property type="entry name" value="Carbohydrate-binding domain"/>
    <property type="match status" value="1"/>
</dbReference>
<reference evidence="4 5" key="1">
    <citation type="journal article" date="2012" name="Environ. Microbiol.">
        <title>The genome sequence of Desulfatibacillum alkenivorans AK-01: a blueprint for anaerobic alkane oxidation.</title>
        <authorList>
            <person name="Callaghan A.V."/>
            <person name="Morris B.E."/>
            <person name="Pereira I.A."/>
            <person name="McInerney M.J."/>
            <person name="Austin R.N."/>
            <person name="Groves J.T."/>
            <person name="Kukor J.J."/>
            <person name="Suflita J.M."/>
            <person name="Young L.Y."/>
            <person name="Zylstra G.J."/>
            <person name="Wawrik B."/>
        </authorList>
    </citation>
    <scope>NUCLEOTIDE SEQUENCE [LARGE SCALE GENOMIC DNA]</scope>
    <source>
        <strain evidence="4 5">AK-01</strain>
    </source>
</reference>
<accession>B8FJ13</accession>
<name>B8FJ13_DESAL</name>
<proteinExistence type="predicted"/>
<dbReference type="GO" id="GO:0030246">
    <property type="term" value="F:carbohydrate binding"/>
    <property type="evidence" value="ECO:0007669"/>
    <property type="project" value="InterPro"/>
</dbReference>
<dbReference type="EMBL" id="CP001322">
    <property type="protein sequence ID" value="ACL04940.1"/>
    <property type="molecule type" value="Genomic_DNA"/>
</dbReference>
<dbReference type="KEGG" id="dal:Dalk_3250"/>
<dbReference type="AlphaFoldDB" id="B8FJ13"/>
<feature type="compositionally biased region" description="Polar residues" evidence="1">
    <location>
        <begin position="191"/>
        <end position="203"/>
    </location>
</feature>
<feature type="domain" description="Cohesin" evidence="3">
    <location>
        <begin position="25"/>
        <end position="131"/>
    </location>
</feature>
<dbReference type="RefSeq" id="WP_015948000.1">
    <property type="nucleotide sequence ID" value="NC_011768.1"/>
</dbReference>
<feature type="region of interest" description="Disordered" evidence="1">
    <location>
        <begin position="293"/>
        <end position="320"/>
    </location>
</feature>
<keyword evidence="5" id="KW-1185">Reference proteome</keyword>
<dbReference type="GO" id="GO:0000272">
    <property type="term" value="P:polysaccharide catabolic process"/>
    <property type="evidence" value="ECO:0007669"/>
    <property type="project" value="InterPro"/>
</dbReference>